<evidence type="ECO:0000313" key="2">
    <source>
        <dbReference type="Proteomes" id="UP001500394"/>
    </source>
</evidence>
<evidence type="ECO:0000313" key="1">
    <source>
        <dbReference type="EMBL" id="GAA4513868.1"/>
    </source>
</evidence>
<evidence type="ECO:0008006" key="3">
    <source>
        <dbReference type="Google" id="ProtNLM"/>
    </source>
</evidence>
<comment type="caution">
    <text evidence="1">The sequence shown here is derived from an EMBL/GenBank/DDBJ whole genome shotgun (WGS) entry which is preliminary data.</text>
</comment>
<accession>A0ABP8QZ68</accession>
<dbReference type="Gene3D" id="3.40.630.30">
    <property type="match status" value="1"/>
</dbReference>
<protein>
    <recommendedName>
        <fullName evidence="3">N-acetyltransferase domain-containing protein</fullName>
    </recommendedName>
</protein>
<dbReference type="InterPro" id="IPR016181">
    <property type="entry name" value="Acyl_CoA_acyltransferase"/>
</dbReference>
<name>A0ABP8QZ68_9SPHI</name>
<dbReference type="CDD" id="cd04301">
    <property type="entry name" value="NAT_SF"/>
    <property type="match status" value="1"/>
</dbReference>
<organism evidence="1 2">
    <name type="scientific">Sphingobacterium thermophilum</name>
    <dbReference type="NCBI Taxonomy" id="768534"/>
    <lineage>
        <taxon>Bacteria</taxon>
        <taxon>Pseudomonadati</taxon>
        <taxon>Bacteroidota</taxon>
        <taxon>Sphingobacteriia</taxon>
        <taxon>Sphingobacteriales</taxon>
        <taxon>Sphingobacteriaceae</taxon>
        <taxon>Sphingobacterium</taxon>
    </lineage>
</organism>
<dbReference type="RefSeq" id="WP_345065569.1">
    <property type="nucleotide sequence ID" value="NZ_BAABGR010000010.1"/>
</dbReference>
<gene>
    <name evidence="1" type="ORF">GCM10023173_09910</name>
</gene>
<reference evidence="2" key="1">
    <citation type="journal article" date="2019" name="Int. J. Syst. Evol. Microbiol.">
        <title>The Global Catalogue of Microorganisms (GCM) 10K type strain sequencing project: providing services to taxonomists for standard genome sequencing and annotation.</title>
        <authorList>
            <consortium name="The Broad Institute Genomics Platform"/>
            <consortium name="The Broad Institute Genome Sequencing Center for Infectious Disease"/>
            <person name="Wu L."/>
            <person name="Ma J."/>
        </authorList>
    </citation>
    <scope>NUCLEOTIDE SEQUENCE [LARGE SCALE GENOMIC DNA]</scope>
    <source>
        <strain evidence="2">JCM 17858</strain>
    </source>
</reference>
<sequence length="239" mass="27427">MTISDFLIIPATAEHVIHAEAICKEMFESAKARGTGIARRKPEYVAKKMEEGKAVIALHKDGRWAGFCYIETWSHGEYVANSGLIVNPEFRKVGLAKAIKKRIFELSREKYPKAKIFGLTTGLAVMKINSELGYEPVTYSELTQDEEFWKGCQSCINYDILMSKDRKNCMCTAMLWDPEEKAKELQEKAKRKAEAKERLERIAKKQSLLKRIEAKLWKSTRKILAVVFPERINTAKNYN</sequence>
<dbReference type="SUPFAM" id="SSF55729">
    <property type="entry name" value="Acyl-CoA N-acyltransferases (Nat)"/>
    <property type="match status" value="1"/>
</dbReference>
<dbReference type="EMBL" id="BAABGR010000010">
    <property type="protein sequence ID" value="GAA4513868.1"/>
    <property type="molecule type" value="Genomic_DNA"/>
</dbReference>
<keyword evidence="2" id="KW-1185">Reference proteome</keyword>
<proteinExistence type="predicted"/>
<dbReference type="Proteomes" id="UP001500394">
    <property type="component" value="Unassembled WGS sequence"/>
</dbReference>